<dbReference type="Proteomes" id="UP000219688">
    <property type="component" value="Unassembled WGS sequence"/>
</dbReference>
<evidence type="ECO:0000259" key="10">
    <source>
        <dbReference type="Pfam" id="PF01551"/>
    </source>
</evidence>
<feature type="compositionally biased region" description="Basic and acidic residues" evidence="8">
    <location>
        <begin position="410"/>
        <end position="435"/>
    </location>
</feature>
<dbReference type="EMBL" id="OBQK01000005">
    <property type="protein sequence ID" value="SOC55325.1"/>
    <property type="molecule type" value="Genomic_DNA"/>
</dbReference>
<dbReference type="GO" id="GO:0006508">
    <property type="term" value="P:proteolysis"/>
    <property type="evidence" value="ECO:0007669"/>
    <property type="project" value="UniProtKB-KW"/>
</dbReference>
<dbReference type="Gene3D" id="2.70.70.10">
    <property type="entry name" value="Glucose Permease (Domain IIA)"/>
    <property type="match status" value="1"/>
</dbReference>
<comment type="cofactor">
    <cofactor evidence="1">
        <name>Zn(2+)</name>
        <dbReference type="ChEBI" id="CHEBI:29105"/>
    </cofactor>
</comment>
<evidence type="ECO:0000313" key="12">
    <source>
        <dbReference type="Proteomes" id="UP000219688"/>
    </source>
</evidence>
<dbReference type="InterPro" id="IPR016047">
    <property type="entry name" value="M23ase_b-sheet_dom"/>
</dbReference>
<evidence type="ECO:0000256" key="6">
    <source>
        <dbReference type="ARBA" id="ARBA00023049"/>
    </source>
</evidence>
<evidence type="ECO:0000256" key="4">
    <source>
        <dbReference type="ARBA" id="ARBA00022801"/>
    </source>
</evidence>
<dbReference type="GO" id="GO:0046872">
    <property type="term" value="F:metal ion binding"/>
    <property type="evidence" value="ECO:0007669"/>
    <property type="project" value="UniProtKB-KW"/>
</dbReference>
<dbReference type="InterPro" id="IPR011055">
    <property type="entry name" value="Dup_hybrid_motif"/>
</dbReference>
<keyword evidence="6" id="KW-0482">Metalloprotease</keyword>
<gene>
    <name evidence="11" type="ORF">SAMN05421879_10527</name>
</gene>
<evidence type="ECO:0000256" key="7">
    <source>
        <dbReference type="SAM" id="Coils"/>
    </source>
</evidence>
<dbReference type="PANTHER" id="PTHR21666:SF288">
    <property type="entry name" value="CELL DIVISION PROTEIN YTFB"/>
    <property type="match status" value="1"/>
</dbReference>
<feature type="coiled-coil region" evidence="7">
    <location>
        <begin position="80"/>
        <end position="142"/>
    </location>
</feature>
<dbReference type="AlphaFoldDB" id="A0A285VML1"/>
<evidence type="ECO:0000256" key="5">
    <source>
        <dbReference type="ARBA" id="ARBA00022833"/>
    </source>
</evidence>
<evidence type="ECO:0000313" key="11">
    <source>
        <dbReference type="EMBL" id="SOC55325.1"/>
    </source>
</evidence>
<proteinExistence type="predicted"/>
<feature type="signal peptide" evidence="9">
    <location>
        <begin position="1"/>
        <end position="42"/>
    </location>
</feature>
<dbReference type="Pfam" id="PF01551">
    <property type="entry name" value="Peptidase_M23"/>
    <property type="match status" value="1"/>
</dbReference>
<organism evidence="11 12">
    <name type="scientific">Ornithinimicrobium cerasi</name>
    <dbReference type="NCBI Taxonomy" id="2248773"/>
    <lineage>
        <taxon>Bacteria</taxon>
        <taxon>Bacillati</taxon>
        <taxon>Actinomycetota</taxon>
        <taxon>Actinomycetes</taxon>
        <taxon>Micrococcales</taxon>
        <taxon>Ornithinimicrobiaceae</taxon>
        <taxon>Ornithinimicrobium</taxon>
    </lineage>
</organism>
<feature type="chain" id="PRO_5013058062" evidence="9">
    <location>
        <begin position="43"/>
        <end position="571"/>
    </location>
</feature>
<dbReference type="RefSeq" id="WP_097187950.1">
    <property type="nucleotide sequence ID" value="NZ_OBQK01000005.1"/>
</dbReference>
<dbReference type="GO" id="GO:0004222">
    <property type="term" value="F:metalloendopeptidase activity"/>
    <property type="evidence" value="ECO:0007669"/>
    <property type="project" value="TreeGrafter"/>
</dbReference>
<dbReference type="PANTHER" id="PTHR21666">
    <property type="entry name" value="PEPTIDASE-RELATED"/>
    <property type="match status" value="1"/>
</dbReference>
<evidence type="ECO:0000256" key="9">
    <source>
        <dbReference type="SAM" id="SignalP"/>
    </source>
</evidence>
<sequence>MSEPRRTPAKHTTARSRAVRRRARAAVALALAGALVGGPALADDLDDIRQRIREVEQRESRTSTDKGRSQDAAADLGEHLEHTSAELEAADRRLQETITKVTAARVVLEEAEADLADAEAEAERIEAELAVARANEASIEESLQVNEEQQQESRTTVGAIARDSYKQGGMGSLATTLELLSGEADAVDRMAMARTVLRVQDQQIRALATQEAQGVAEQDRLAGVRQDIAYLLAQAEANVVAMELARTAAEEAKVALEALEAQQVQDKAALEAEKAKVETELRAEQERSDQLTAELAALAASKQELKGEEQAEVERLAEEARRKAAEEARRKAEEEARRQAAEEAAARAAAEEAARQQAAERAAAREAQRQREMAAEAERRRDQEAAAEAQRRAEAAQAEADRAAQAARDAAAREAAERRAADERASRDAERDREAAVQASSGYLSYPMNAPTTSEFGNRLHPILGVWLLHSGLDFGAPCGTPVTAASDGVVYGTLYDDSRGNYVVVDHGVQRGVNLTTAYLHLESFAVSSGQSVSRGQVVGYEGTTGSSTGCHLHFETRENGTPVNPRTWL</sequence>
<evidence type="ECO:0000256" key="2">
    <source>
        <dbReference type="ARBA" id="ARBA00022670"/>
    </source>
</evidence>
<keyword evidence="5" id="KW-0862">Zinc</keyword>
<feature type="region of interest" description="Disordered" evidence="8">
    <location>
        <begin position="326"/>
        <end position="439"/>
    </location>
</feature>
<dbReference type="CDD" id="cd12797">
    <property type="entry name" value="M23_peptidase"/>
    <property type="match status" value="1"/>
</dbReference>
<protein>
    <submittedName>
        <fullName evidence="11">Peptidase family M23</fullName>
    </submittedName>
</protein>
<keyword evidence="12" id="KW-1185">Reference proteome</keyword>
<evidence type="ECO:0000256" key="3">
    <source>
        <dbReference type="ARBA" id="ARBA00022723"/>
    </source>
</evidence>
<evidence type="ECO:0000256" key="8">
    <source>
        <dbReference type="SAM" id="MobiDB-lite"/>
    </source>
</evidence>
<keyword evidence="3" id="KW-0479">Metal-binding</keyword>
<feature type="compositionally biased region" description="Basic and acidic residues" evidence="8">
    <location>
        <begin position="326"/>
        <end position="354"/>
    </location>
</feature>
<keyword evidence="4" id="KW-0378">Hydrolase</keyword>
<reference evidence="12" key="1">
    <citation type="submission" date="2017-08" db="EMBL/GenBank/DDBJ databases">
        <authorList>
            <person name="Varghese N."/>
            <person name="Submissions S."/>
        </authorList>
    </citation>
    <scope>NUCLEOTIDE SEQUENCE [LARGE SCALE GENOMIC DNA]</scope>
    <source>
        <strain evidence="12">USBA17B2</strain>
    </source>
</reference>
<feature type="domain" description="M23ase beta-sheet core" evidence="10">
    <location>
        <begin position="470"/>
        <end position="567"/>
    </location>
</feature>
<keyword evidence="7" id="KW-0175">Coiled coil</keyword>
<dbReference type="InterPro" id="IPR050570">
    <property type="entry name" value="Cell_wall_metabolism_enzyme"/>
</dbReference>
<keyword evidence="9" id="KW-0732">Signal</keyword>
<evidence type="ECO:0000256" key="1">
    <source>
        <dbReference type="ARBA" id="ARBA00001947"/>
    </source>
</evidence>
<feature type="compositionally biased region" description="Basic and acidic residues" evidence="8">
    <location>
        <begin position="362"/>
        <end position="402"/>
    </location>
</feature>
<keyword evidence="2" id="KW-0645">Protease</keyword>
<name>A0A285VML1_9MICO</name>
<dbReference type="SUPFAM" id="SSF51261">
    <property type="entry name" value="Duplicated hybrid motif"/>
    <property type="match status" value="1"/>
</dbReference>
<accession>A0A285VML1</accession>